<dbReference type="InterPro" id="IPR050428">
    <property type="entry name" value="TCS_sensor_his_kinase"/>
</dbReference>
<dbReference type="AlphaFoldDB" id="I4B1Y6"/>
<comment type="catalytic activity">
    <reaction evidence="1">
        <text>ATP + protein L-histidine = ADP + protein N-phospho-L-histidine.</text>
        <dbReference type="EC" id="2.7.13.3"/>
    </reaction>
</comment>
<dbReference type="SUPFAM" id="SSF158472">
    <property type="entry name" value="HAMP domain-like"/>
    <property type="match status" value="1"/>
</dbReference>
<dbReference type="GO" id="GO:0005886">
    <property type="term" value="C:plasma membrane"/>
    <property type="evidence" value="ECO:0007669"/>
    <property type="project" value="TreeGrafter"/>
</dbReference>
<keyword evidence="8" id="KW-0812">Transmembrane</keyword>
<feature type="domain" description="HAMP" evidence="9">
    <location>
        <begin position="212"/>
        <end position="264"/>
    </location>
</feature>
<evidence type="ECO:0000259" key="9">
    <source>
        <dbReference type="PROSITE" id="PS50885"/>
    </source>
</evidence>
<keyword evidence="11" id="KW-1185">Reference proteome</keyword>
<feature type="coiled-coil region" evidence="7">
    <location>
        <begin position="266"/>
        <end position="304"/>
    </location>
</feature>
<gene>
    <name evidence="10" type="ordered locus">Turpa_0641</name>
</gene>
<dbReference type="Pfam" id="PF00672">
    <property type="entry name" value="HAMP"/>
    <property type="match status" value="1"/>
</dbReference>
<accession>I4B1Y6</accession>
<dbReference type="InterPro" id="IPR003660">
    <property type="entry name" value="HAMP_dom"/>
</dbReference>
<dbReference type="SMART" id="SM00304">
    <property type="entry name" value="HAMP"/>
    <property type="match status" value="1"/>
</dbReference>
<dbReference type="Proteomes" id="UP000006048">
    <property type="component" value="Chromosome"/>
</dbReference>
<dbReference type="Pfam" id="PF07228">
    <property type="entry name" value="SpoIIE"/>
    <property type="match status" value="1"/>
</dbReference>
<dbReference type="Gene3D" id="3.60.40.10">
    <property type="entry name" value="PPM-type phosphatase domain"/>
    <property type="match status" value="1"/>
</dbReference>
<evidence type="ECO:0000313" key="10">
    <source>
        <dbReference type="EMBL" id="AFM11293.1"/>
    </source>
</evidence>
<keyword evidence="6" id="KW-0902">Two-component regulatory system</keyword>
<keyword evidence="8" id="KW-0472">Membrane</keyword>
<dbReference type="OrthoDB" id="310468at2"/>
<dbReference type="EMBL" id="CP002959">
    <property type="protein sequence ID" value="AFM11293.1"/>
    <property type="molecule type" value="Genomic_DNA"/>
</dbReference>
<feature type="transmembrane region" description="Helical" evidence="8">
    <location>
        <begin position="21"/>
        <end position="41"/>
    </location>
</feature>
<dbReference type="CDD" id="cd06225">
    <property type="entry name" value="HAMP"/>
    <property type="match status" value="1"/>
</dbReference>
<proteinExistence type="predicted"/>
<dbReference type="PANTHER" id="PTHR45436">
    <property type="entry name" value="SENSOR HISTIDINE KINASE YKOH"/>
    <property type="match status" value="1"/>
</dbReference>
<dbReference type="InterPro" id="IPR036457">
    <property type="entry name" value="PPM-type-like_dom_sf"/>
</dbReference>
<evidence type="ECO:0000256" key="4">
    <source>
        <dbReference type="ARBA" id="ARBA00022679"/>
    </source>
</evidence>
<keyword evidence="3" id="KW-0597">Phosphoprotein</keyword>
<dbReference type="KEGG" id="tpx:Turpa_0641"/>
<evidence type="ECO:0000313" key="11">
    <source>
        <dbReference type="Proteomes" id="UP000006048"/>
    </source>
</evidence>
<dbReference type="Gene3D" id="6.10.340.10">
    <property type="match status" value="1"/>
</dbReference>
<keyword evidence="5" id="KW-0418">Kinase</keyword>
<evidence type="ECO:0000256" key="7">
    <source>
        <dbReference type="SAM" id="Coils"/>
    </source>
</evidence>
<feature type="coiled-coil region" evidence="7">
    <location>
        <begin position="42"/>
        <end position="69"/>
    </location>
</feature>
<sequence length="565" mass="63981">MLNSFYRIRNFYRNLKIRYKFFLTMAVVLMIAVPALSYVFISQSEQLLIKSLEERIELLNSNFSILTRNSLQENSFSFLQGMVRDAALRQKEVRALVIVNARGTIIATNNENDYPLFGDLRSMHPGDLFRGGKNVLRRLKREGVIESMHLIHAAAPTEVAEKTESREIVATLYVVVTTDFLENSVRNLWLYSLLLTLVFTTLAFFTAYRAGLHLARPITRLAQDVQQIASGNLAVKIEPGNKDEIGQLISDVERMQASILRMLFEVNEGKEKIQEYADHLEDMVKEQTAELRETLEQVQALKNQQDADYYLTTLLVEPLRVNLANNKNVNVQFVVRQKKRFPFRQWTVEIGGDICIAHSIELRGSQFTVFMNGDAMGKSIQGAGGALVLGAVFQSIIERTRMTENVKSLPPAEWIKATFLELSKVFLSFDGATYASLVLGAVDEETGDMFHINADHPRIVHYRGGQAEFIDSEFRLRRLGFQIPEDTVVVRQTRLLPGDIVIAGSDGRDDIILGSVENNTEINEDEGLFLRHVTATQGNLNEILNRIVDSGQLTDDLSLLRIHFH</sequence>
<evidence type="ECO:0000256" key="1">
    <source>
        <dbReference type="ARBA" id="ARBA00000085"/>
    </source>
</evidence>
<name>I4B1Y6_TURPD</name>
<dbReference type="PANTHER" id="PTHR45436:SF5">
    <property type="entry name" value="SENSOR HISTIDINE KINASE TRCS"/>
    <property type="match status" value="1"/>
</dbReference>
<reference evidence="10 11" key="1">
    <citation type="submission" date="2012-06" db="EMBL/GenBank/DDBJ databases">
        <title>The complete chromosome of genome of Turneriella parva DSM 21527.</title>
        <authorList>
            <consortium name="US DOE Joint Genome Institute (JGI-PGF)"/>
            <person name="Lucas S."/>
            <person name="Han J."/>
            <person name="Lapidus A."/>
            <person name="Bruce D."/>
            <person name="Goodwin L."/>
            <person name="Pitluck S."/>
            <person name="Peters L."/>
            <person name="Kyrpides N."/>
            <person name="Mavromatis K."/>
            <person name="Ivanova N."/>
            <person name="Mikhailova N."/>
            <person name="Chertkov O."/>
            <person name="Detter J.C."/>
            <person name="Tapia R."/>
            <person name="Han C."/>
            <person name="Land M."/>
            <person name="Hauser L."/>
            <person name="Markowitz V."/>
            <person name="Cheng J.-F."/>
            <person name="Hugenholtz P."/>
            <person name="Woyke T."/>
            <person name="Wu D."/>
            <person name="Gronow S."/>
            <person name="Wellnitz S."/>
            <person name="Brambilla E."/>
            <person name="Klenk H.-P."/>
            <person name="Eisen J.A."/>
        </authorList>
    </citation>
    <scope>NUCLEOTIDE SEQUENCE [LARGE SCALE GENOMIC DNA]</scope>
    <source>
        <strain evidence="11">ATCC BAA-1111 / DSM 21527 / NCTC 11395 / H</strain>
    </source>
</reference>
<dbReference type="PROSITE" id="PS50885">
    <property type="entry name" value="HAMP"/>
    <property type="match status" value="1"/>
</dbReference>
<dbReference type="GO" id="GO:0000160">
    <property type="term" value="P:phosphorelay signal transduction system"/>
    <property type="evidence" value="ECO:0007669"/>
    <property type="project" value="UniProtKB-KW"/>
</dbReference>
<dbReference type="RefSeq" id="WP_014801811.1">
    <property type="nucleotide sequence ID" value="NC_018020.1"/>
</dbReference>
<organism evidence="10 11">
    <name type="scientific">Turneriella parva (strain ATCC BAA-1111 / DSM 21527 / NCTC 11395 / H)</name>
    <name type="common">Leptospira parva</name>
    <dbReference type="NCBI Taxonomy" id="869212"/>
    <lineage>
        <taxon>Bacteria</taxon>
        <taxon>Pseudomonadati</taxon>
        <taxon>Spirochaetota</taxon>
        <taxon>Spirochaetia</taxon>
        <taxon>Leptospirales</taxon>
        <taxon>Leptospiraceae</taxon>
        <taxon>Turneriella</taxon>
    </lineage>
</organism>
<dbReference type="InterPro" id="IPR001932">
    <property type="entry name" value="PPM-type_phosphatase-like_dom"/>
</dbReference>
<keyword evidence="4" id="KW-0808">Transferase</keyword>
<dbReference type="EC" id="2.7.13.3" evidence="2"/>
<evidence type="ECO:0000256" key="3">
    <source>
        <dbReference type="ARBA" id="ARBA00022553"/>
    </source>
</evidence>
<keyword evidence="7" id="KW-0175">Coiled coil</keyword>
<dbReference type="STRING" id="869212.Turpa_0641"/>
<dbReference type="GO" id="GO:0004673">
    <property type="term" value="F:protein histidine kinase activity"/>
    <property type="evidence" value="ECO:0007669"/>
    <property type="project" value="UniProtKB-EC"/>
</dbReference>
<dbReference type="HOGENOM" id="CLU_482266_0_0_12"/>
<keyword evidence="8" id="KW-1133">Transmembrane helix</keyword>
<evidence type="ECO:0000256" key="8">
    <source>
        <dbReference type="SAM" id="Phobius"/>
    </source>
</evidence>
<evidence type="ECO:0000256" key="6">
    <source>
        <dbReference type="ARBA" id="ARBA00023012"/>
    </source>
</evidence>
<evidence type="ECO:0000256" key="2">
    <source>
        <dbReference type="ARBA" id="ARBA00012438"/>
    </source>
</evidence>
<evidence type="ECO:0000256" key="5">
    <source>
        <dbReference type="ARBA" id="ARBA00022777"/>
    </source>
</evidence>
<protein>
    <recommendedName>
        <fullName evidence="2">histidine kinase</fullName>
        <ecNumber evidence="2">2.7.13.3</ecNumber>
    </recommendedName>
</protein>